<dbReference type="EMBL" id="VSSQ01002849">
    <property type="protein sequence ID" value="MPM17721.1"/>
    <property type="molecule type" value="Genomic_DNA"/>
</dbReference>
<feature type="transmembrane region" description="Helical" evidence="1">
    <location>
        <begin position="72"/>
        <end position="93"/>
    </location>
</feature>
<protein>
    <submittedName>
        <fullName evidence="2">Uncharacterized protein</fullName>
    </submittedName>
</protein>
<keyword evidence="1" id="KW-0812">Transmembrane</keyword>
<evidence type="ECO:0000256" key="1">
    <source>
        <dbReference type="SAM" id="Phobius"/>
    </source>
</evidence>
<reference evidence="2" key="1">
    <citation type="submission" date="2019-08" db="EMBL/GenBank/DDBJ databases">
        <authorList>
            <person name="Kucharzyk K."/>
            <person name="Murdoch R.W."/>
            <person name="Higgins S."/>
            <person name="Loffler F."/>
        </authorList>
    </citation>
    <scope>NUCLEOTIDE SEQUENCE</scope>
</reference>
<sequence length="95" mass="11073">MLIAQYLGHENQYGFIKYRVYTLCDFYSNKGITVMDAFTCANKTYEDLSGFRRDWVFVSDAAYKRRISDDQAYFIAATAISLITMAIVIWLRWVG</sequence>
<accession>A0A644XPM3</accession>
<gene>
    <name evidence="2" type="ORF">SDC9_64119</name>
</gene>
<keyword evidence="1" id="KW-0472">Membrane</keyword>
<dbReference type="AlphaFoldDB" id="A0A644XPM3"/>
<proteinExistence type="predicted"/>
<organism evidence="2">
    <name type="scientific">bioreactor metagenome</name>
    <dbReference type="NCBI Taxonomy" id="1076179"/>
    <lineage>
        <taxon>unclassified sequences</taxon>
        <taxon>metagenomes</taxon>
        <taxon>ecological metagenomes</taxon>
    </lineage>
</organism>
<evidence type="ECO:0000313" key="2">
    <source>
        <dbReference type="EMBL" id="MPM17721.1"/>
    </source>
</evidence>
<name>A0A644XPM3_9ZZZZ</name>
<keyword evidence="1" id="KW-1133">Transmembrane helix</keyword>
<comment type="caution">
    <text evidence="2">The sequence shown here is derived from an EMBL/GenBank/DDBJ whole genome shotgun (WGS) entry which is preliminary data.</text>
</comment>